<dbReference type="InterPro" id="IPR036291">
    <property type="entry name" value="NAD(P)-bd_dom_sf"/>
</dbReference>
<name>A0ABT0QDF2_9FLAO</name>
<dbReference type="CDD" id="cd05237">
    <property type="entry name" value="UDP_invert_4-6DH_SDR_e"/>
    <property type="match status" value="1"/>
</dbReference>
<dbReference type="Proteomes" id="UP001165381">
    <property type="component" value="Unassembled WGS sequence"/>
</dbReference>
<dbReference type="PANTHER" id="PTHR43318:SF1">
    <property type="entry name" value="POLYSACCHARIDE BIOSYNTHESIS PROTEIN EPSC-RELATED"/>
    <property type="match status" value="1"/>
</dbReference>
<sequence length="353" mass="39966">MNTPTPNHIQQLIRDSGIFNFKKNSKSKYPNLDFSDHTILITGAAGSIGSELAKQLTQCTYKKLILVDIAESPLYELQQELENNASINSEFILLNITEKESLSYLFETYTPTLVFHTAAYKHVPLMETNPYEAVKLNIIGTKLLADLSIKHQVKKFIFISTDKAVNPISVMGMSKRIAEHYLSGLNNQNKTKFIITRFGNIFGSSGSVVPLFISQINSGKPITVTDKSISRYFICKHKACNLILEIATFKDFENPVFTFNMGKPIKIFDLAKVLITFYNEDINIEITEVRPGEKLHEDILASNETLIPTTHKDIMQVKSKSDKSKNMKNLKELLKITPFQSVSEIKMTLKKYV</sequence>
<dbReference type="InterPro" id="IPR051203">
    <property type="entry name" value="Polysaccharide_Synthase-Rel"/>
</dbReference>
<accession>A0ABT0QDF2</accession>
<evidence type="ECO:0000256" key="1">
    <source>
        <dbReference type="ARBA" id="ARBA00007430"/>
    </source>
</evidence>
<protein>
    <submittedName>
        <fullName evidence="3">Polysaccharide biosynthesis protein</fullName>
    </submittedName>
</protein>
<dbReference type="Pfam" id="PF02719">
    <property type="entry name" value="Polysacc_synt_2"/>
    <property type="match status" value="1"/>
</dbReference>
<comment type="caution">
    <text evidence="3">The sequence shown here is derived from an EMBL/GenBank/DDBJ whole genome shotgun (WGS) entry which is preliminary data.</text>
</comment>
<dbReference type="Gene3D" id="3.40.50.720">
    <property type="entry name" value="NAD(P)-binding Rossmann-like Domain"/>
    <property type="match status" value="1"/>
</dbReference>
<dbReference type="InterPro" id="IPR003869">
    <property type="entry name" value="Polysac_CapD-like"/>
</dbReference>
<feature type="domain" description="Polysaccharide biosynthesis protein CapD-like" evidence="2">
    <location>
        <begin position="39"/>
        <end position="318"/>
    </location>
</feature>
<organism evidence="3 4">
    <name type="scientific">Jejuia spongiicola</name>
    <dbReference type="NCBI Taxonomy" id="2942207"/>
    <lineage>
        <taxon>Bacteria</taxon>
        <taxon>Pseudomonadati</taxon>
        <taxon>Bacteroidota</taxon>
        <taxon>Flavobacteriia</taxon>
        <taxon>Flavobacteriales</taxon>
        <taxon>Flavobacteriaceae</taxon>
        <taxon>Jejuia</taxon>
    </lineage>
</organism>
<dbReference type="SUPFAM" id="SSF51735">
    <property type="entry name" value="NAD(P)-binding Rossmann-fold domains"/>
    <property type="match status" value="1"/>
</dbReference>
<proteinExistence type="inferred from homology"/>
<reference evidence="3" key="1">
    <citation type="submission" date="2022-05" db="EMBL/GenBank/DDBJ databases">
        <authorList>
            <person name="Park J.-S."/>
        </authorList>
    </citation>
    <scope>NUCLEOTIDE SEQUENCE</scope>
    <source>
        <strain evidence="3">2012CJ34-3</strain>
    </source>
</reference>
<evidence type="ECO:0000259" key="2">
    <source>
        <dbReference type="Pfam" id="PF02719"/>
    </source>
</evidence>
<dbReference type="EMBL" id="JAMFLZ010000003">
    <property type="protein sequence ID" value="MCL6295020.1"/>
    <property type="molecule type" value="Genomic_DNA"/>
</dbReference>
<dbReference type="RefSeq" id="WP_249972787.1">
    <property type="nucleotide sequence ID" value="NZ_JAMFLZ010000003.1"/>
</dbReference>
<keyword evidence="4" id="KW-1185">Reference proteome</keyword>
<evidence type="ECO:0000313" key="3">
    <source>
        <dbReference type="EMBL" id="MCL6295020.1"/>
    </source>
</evidence>
<gene>
    <name evidence="3" type="ORF">M3P09_08450</name>
</gene>
<evidence type="ECO:0000313" key="4">
    <source>
        <dbReference type="Proteomes" id="UP001165381"/>
    </source>
</evidence>
<comment type="similarity">
    <text evidence="1">Belongs to the polysaccharide synthase family.</text>
</comment>
<dbReference type="PANTHER" id="PTHR43318">
    <property type="entry name" value="UDP-N-ACETYLGLUCOSAMINE 4,6-DEHYDRATASE"/>
    <property type="match status" value="1"/>
</dbReference>